<dbReference type="SMART" id="SM00066">
    <property type="entry name" value="GAL4"/>
    <property type="match status" value="1"/>
</dbReference>
<gene>
    <name evidence="4" type="ORF">HO173_000142</name>
</gene>
<comment type="caution">
    <text evidence="4">The sequence shown here is derived from an EMBL/GenBank/DDBJ whole genome shotgun (WGS) entry which is preliminary data.</text>
</comment>
<dbReference type="RefSeq" id="XP_037170672.1">
    <property type="nucleotide sequence ID" value="XM_037302093.1"/>
</dbReference>
<dbReference type="Proteomes" id="UP000578531">
    <property type="component" value="Unassembled WGS sequence"/>
</dbReference>
<keyword evidence="1" id="KW-0539">Nucleus</keyword>
<dbReference type="AlphaFoldDB" id="A0A8H6G6D6"/>
<dbReference type="GeneID" id="59281822"/>
<organism evidence="4 5">
    <name type="scientific">Letharia columbiana</name>
    <dbReference type="NCBI Taxonomy" id="112416"/>
    <lineage>
        <taxon>Eukaryota</taxon>
        <taxon>Fungi</taxon>
        <taxon>Dikarya</taxon>
        <taxon>Ascomycota</taxon>
        <taxon>Pezizomycotina</taxon>
        <taxon>Lecanoromycetes</taxon>
        <taxon>OSLEUM clade</taxon>
        <taxon>Lecanoromycetidae</taxon>
        <taxon>Lecanorales</taxon>
        <taxon>Lecanorineae</taxon>
        <taxon>Parmeliaceae</taxon>
        <taxon>Letharia</taxon>
    </lineage>
</organism>
<reference evidence="4 5" key="1">
    <citation type="journal article" date="2020" name="Genomics">
        <title>Complete, high-quality genomes from long-read metagenomic sequencing of two wolf lichen thalli reveals enigmatic genome architecture.</title>
        <authorList>
            <person name="McKenzie S.K."/>
            <person name="Walston R.F."/>
            <person name="Allen J.L."/>
        </authorList>
    </citation>
    <scope>NUCLEOTIDE SEQUENCE [LARGE SCALE GENOMIC DNA]</scope>
    <source>
        <strain evidence="4">WasteWater2</strain>
    </source>
</reference>
<dbReference type="EMBL" id="JACCJC010000001">
    <property type="protein sequence ID" value="KAF6241432.1"/>
    <property type="molecule type" value="Genomic_DNA"/>
</dbReference>
<dbReference type="CDD" id="cd00067">
    <property type="entry name" value="GAL4"/>
    <property type="match status" value="1"/>
</dbReference>
<accession>A0A8H6G6D6</accession>
<proteinExistence type="predicted"/>
<evidence type="ECO:0000313" key="5">
    <source>
        <dbReference type="Proteomes" id="UP000578531"/>
    </source>
</evidence>
<feature type="compositionally biased region" description="Polar residues" evidence="2">
    <location>
        <begin position="10"/>
        <end position="19"/>
    </location>
</feature>
<keyword evidence="5" id="KW-1185">Reference proteome</keyword>
<evidence type="ECO:0000256" key="1">
    <source>
        <dbReference type="ARBA" id="ARBA00023242"/>
    </source>
</evidence>
<dbReference type="InterPro" id="IPR001138">
    <property type="entry name" value="Zn2Cys6_DnaBD"/>
</dbReference>
<protein>
    <recommendedName>
        <fullName evidence="3">Zn(2)-C6 fungal-type domain-containing protein</fullName>
    </recommendedName>
</protein>
<dbReference type="GO" id="GO:0000981">
    <property type="term" value="F:DNA-binding transcription factor activity, RNA polymerase II-specific"/>
    <property type="evidence" value="ECO:0007669"/>
    <property type="project" value="InterPro"/>
</dbReference>
<evidence type="ECO:0000256" key="2">
    <source>
        <dbReference type="SAM" id="MobiDB-lite"/>
    </source>
</evidence>
<dbReference type="PROSITE" id="PS00463">
    <property type="entry name" value="ZN2_CY6_FUNGAL_1"/>
    <property type="match status" value="1"/>
</dbReference>
<dbReference type="Gene3D" id="4.10.240.10">
    <property type="entry name" value="Zn(2)-C6 fungal-type DNA-binding domain"/>
    <property type="match status" value="1"/>
</dbReference>
<dbReference type="OrthoDB" id="4151048at2759"/>
<name>A0A8H6G6D6_9LECA</name>
<dbReference type="InterPro" id="IPR036864">
    <property type="entry name" value="Zn2-C6_fun-type_DNA-bd_sf"/>
</dbReference>
<feature type="domain" description="Zn(2)-C6 fungal-type" evidence="3">
    <location>
        <begin position="39"/>
        <end position="68"/>
    </location>
</feature>
<dbReference type="PROSITE" id="PS50048">
    <property type="entry name" value="ZN2_CY6_FUNGAL_2"/>
    <property type="match status" value="1"/>
</dbReference>
<dbReference type="GO" id="GO:0008270">
    <property type="term" value="F:zinc ion binding"/>
    <property type="evidence" value="ECO:0007669"/>
    <property type="project" value="InterPro"/>
</dbReference>
<feature type="region of interest" description="Disordered" evidence="2">
    <location>
        <begin position="1"/>
        <end position="22"/>
    </location>
</feature>
<evidence type="ECO:0000313" key="4">
    <source>
        <dbReference type="EMBL" id="KAF6241432.1"/>
    </source>
</evidence>
<evidence type="ECO:0000259" key="3">
    <source>
        <dbReference type="PROSITE" id="PS50048"/>
    </source>
</evidence>
<dbReference type="SUPFAM" id="SSF57701">
    <property type="entry name" value="Zn2/Cys6 DNA-binding domain"/>
    <property type="match status" value="1"/>
</dbReference>
<sequence length="89" mass="9734">MFLVTPKPKANSNSDSNPPTIRPIAKITATSKVARVQTACDRCRMKKVKCDGDLPCLRCFQDKLLCVTTKKASNDPKGGTERVSQSYSS</sequence>
<dbReference type="Pfam" id="PF00172">
    <property type="entry name" value="Zn_clus"/>
    <property type="match status" value="1"/>
</dbReference>